<reference evidence="1 2" key="1">
    <citation type="submission" date="2018-03" db="EMBL/GenBank/DDBJ databases">
        <title>Draft genome of Nitrosomonas supralitoralis APG5.</title>
        <authorList>
            <person name="Urakawa H."/>
            <person name="Lopez J.V."/>
        </authorList>
    </citation>
    <scope>NUCLEOTIDE SEQUENCE [LARGE SCALE GENOMIC DNA]</scope>
    <source>
        <strain evidence="1 2">APG5</strain>
    </source>
</reference>
<accession>A0A2P7NXB1</accession>
<name>A0A2P7NXB1_9PROT</name>
<dbReference type="EMBL" id="PXXU01000009">
    <property type="protein sequence ID" value="PSJ18101.1"/>
    <property type="molecule type" value="Genomic_DNA"/>
</dbReference>
<gene>
    <name evidence="1" type="ORF">C7H79_04395</name>
</gene>
<evidence type="ECO:0000313" key="1">
    <source>
        <dbReference type="EMBL" id="PSJ18101.1"/>
    </source>
</evidence>
<dbReference type="RefSeq" id="WP_106706084.1">
    <property type="nucleotide sequence ID" value="NZ_PXXU01000009.1"/>
</dbReference>
<evidence type="ECO:0000313" key="2">
    <source>
        <dbReference type="Proteomes" id="UP000241912"/>
    </source>
</evidence>
<keyword evidence="2" id="KW-1185">Reference proteome</keyword>
<dbReference type="Proteomes" id="UP000241912">
    <property type="component" value="Unassembled WGS sequence"/>
</dbReference>
<proteinExistence type="predicted"/>
<protein>
    <submittedName>
        <fullName evidence="1">Uncharacterized protein</fullName>
    </submittedName>
</protein>
<comment type="caution">
    <text evidence="1">The sequence shown here is derived from an EMBL/GenBank/DDBJ whole genome shotgun (WGS) entry which is preliminary data.</text>
</comment>
<organism evidence="1 2">
    <name type="scientific">Nitrosomonas supralitoralis</name>
    <dbReference type="NCBI Taxonomy" id="2116706"/>
    <lineage>
        <taxon>Bacteria</taxon>
        <taxon>Pseudomonadati</taxon>
        <taxon>Pseudomonadota</taxon>
        <taxon>Betaproteobacteria</taxon>
        <taxon>Nitrosomonadales</taxon>
        <taxon>Nitrosomonadaceae</taxon>
        <taxon>Nitrosomonas</taxon>
    </lineage>
</organism>
<sequence length="73" mass="8131">MKVIADEIGLHYATAAVLFEKNGEEHIVSQVLPCFLFIKCHPAGYGYSIARASNLRSSCNRFADRFNQEVGII</sequence>
<dbReference type="AlphaFoldDB" id="A0A2P7NXB1"/>